<organism evidence="1 2">
    <name type="scientific">Psophocarpus tetragonolobus</name>
    <name type="common">Winged bean</name>
    <name type="synonym">Dolichos tetragonolobus</name>
    <dbReference type="NCBI Taxonomy" id="3891"/>
    <lineage>
        <taxon>Eukaryota</taxon>
        <taxon>Viridiplantae</taxon>
        <taxon>Streptophyta</taxon>
        <taxon>Embryophyta</taxon>
        <taxon>Tracheophyta</taxon>
        <taxon>Spermatophyta</taxon>
        <taxon>Magnoliopsida</taxon>
        <taxon>eudicotyledons</taxon>
        <taxon>Gunneridae</taxon>
        <taxon>Pentapetalae</taxon>
        <taxon>rosids</taxon>
        <taxon>fabids</taxon>
        <taxon>Fabales</taxon>
        <taxon>Fabaceae</taxon>
        <taxon>Papilionoideae</taxon>
        <taxon>50 kb inversion clade</taxon>
        <taxon>NPAAA clade</taxon>
        <taxon>indigoferoid/millettioid clade</taxon>
        <taxon>Phaseoleae</taxon>
        <taxon>Psophocarpus</taxon>
    </lineage>
</organism>
<gene>
    <name evidence="1" type="ORF">VNO78_35166</name>
</gene>
<protein>
    <submittedName>
        <fullName evidence="1">Uncharacterized protein</fullName>
    </submittedName>
</protein>
<proteinExistence type="predicted"/>
<name>A0AAN9NS16_PSOTE</name>
<accession>A0AAN9NS16</accession>
<dbReference type="Proteomes" id="UP001386955">
    <property type="component" value="Unassembled WGS sequence"/>
</dbReference>
<dbReference type="EMBL" id="JAYMYS010000040">
    <property type="protein sequence ID" value="KAK7375853.1"/>
    <property type="molecule type" value="Genomic_DNA"/>
</dbReference>
<comment type="caution">
    <text evidence="1">The sequence shown here is derived from an EMBL/GenBank/DDBJ whole genome shotgun (WGS) entry which is preliminary data.</text>
</comment>
<dbReference type="AlphaFoldDB" id="A0AAN9NS16"/>
<evidence type="ECO:0000313" key="1">
    <source>
        <dbReference type="EMBL" id="KAK7375853.1"/>
    </source>
</evidence>
<reference evidence="1 2" key="1">
    <citation type="submission" date="2024-01" db="EMBL/GenBank/DDBJ databases">
        <title>The genomes of 5 underutilized Papilionoideae crops provide insights into root nodulation and disease resistanc.</title>
        <authorList>
            <person name="Jiang F."/>
        </authorList>
    </citation>
    <scope>NUCLEOTIDE SEQUENCE [LARGE SCALE GENOMIC DNA]</scope>
    <source>
        <strain evidence="1">DUOXIRENSHENG_FW03</strain>
        <tissue evidence="1">Leaves</tissue>
    </source>
</reference>
<evidence type="ECO:0000313" key="2">
    <source>
        <dbReference type="Proteomes" id="UP001386955"/>
    </source>
</evidence>
<keyword evidence="2" id="KW-1185">Reference proteome</keyword>
<sequence length="152" mass="17724">MRRGGEQQHNYILAFPSIHEMSPDRWIRELSWPKAGALYVRCRLHQKEIDIDSFDLSERIRLSINRFENSTFISLFVHFRHAHNNKKQAKQLEAKLLALEFLFTNELGKPTQRFDSDFVEPVLLLPARRVSPTPGTGRAKGLLFLKQTAMFC</sequence>